<keyword evidence="2" id="KW-0472">Membrane</keyword>
<protein>
    <submittedName>
        <fullName evidence="3">Uncharacterized protein</fullName>
    </submittedName>
</protein>
<dbReference type="HOGENOM" id="CLU_2915135_0_0_5"/>
<reference evidence="3 4" key="1">
    <citation type="journal article" date="2006" name="PLoS Genet.">
        <title>Comparative genomics of emerging human ehrlichiosis agents.</title>
        <authorList>
            <person name="Dunning Hotopp J.C."/>
            <person name="Lin M."/>
            <person name="Madupu R."/>
            <person name="Crabtree J."/>
            <person name="Angiuoli S.V."/>
            <person name="Eisen J.A."/>
            <person name="Seshadri R."/>
            <person name="Ren Q."/>
            <person name="Wu M."/>
            <person name="Utterback T.R."/>
            <person name="Smith S."/>
            <person name="Lewis M."/>
            <person name="Khouri H."/>
            <person name="Zhang C."/>
            <person name="Niu H."/>
            <person name="Lin Q."/>
            <person name="Ohashi N."/>
            <person name="Zhi N."/>
            <person name="Nelson W."/>
            <person name="Brinkac L.M."/>
            <person name="Dodson R.J."/>
            <person name="Rosovitz M.J."/>
            <person name="Sundaram J."/>
            <person name="Daugherty S.C."/>
            <person name="Davidsen T."/>
            <person name="Durkin A.S."/>
            <person name="Gwinn M."/>
            <person name="Haft D.H."/>
            <person name="Selengut J.D."/>
            <person name="Sullivan S.A."/>
            <person name="Zafar N."/>
            <person name="Zhou L."/>
            <person name="Benahmed F."/>
            <person name="Forberger H."/>
            <person name="Halpin R."/>
            <person name="Mulligan S."/>
            <person name="Robinson J."/>
            <person name="White O."/>
            <person name="Rikihisa Y."/>
            <person name="Tettelin H."/>
        </authorList>
    </citation>
    <scope>NUCLEOTIDE SEQUENCE [LARGE SCALE GENOMIC DNA]</scope>
    <source>
        <strain evidence="4">ATCC CRL-10679 / Arkansas</strain>
    </source>
</reference>
<organism evidence="3 4">
    <name type="scientific">Ehrlichia chaffeensis (strain ATCC CRL-10679 / Arkansas)</name>
    <dbReference type="NCBI Taxonomy" id="205920"/>
    <lineage>
        <taxon>Bacteria</taxon>
        <taxon>Pseudomonadati</taxon>
        <taxon>Pseudomonadota</taxon>
        <taxon>Alphaproteobacteria</taxon>
        <taxon>Rickettsiales</taxon>
        <taxon>Anaplasmataceae</taxon>
        <taxon>Ehrlichia</taxon>
    </lineage>
</organism>
<evidence type="ECO:0000313" key="3">
    <source>
        <dbReference type="EMBL" id="ABD45459.1"/>
    </source>
</evidence>
<gene>
    <name evidence="3" type="ordered locus">ECH_0105</name>
</gene>
<keyword evidence="2" id="KW-0812">Transmembrane</keyword>
<evidence type="ECO:0000313" key="4">
    <source>
        <dbReference type="Proteomes" id="UP000008320"/>
    </source>
</evidence>
<feature type="transmembrane region" description="Helical" evidence="2">
    <location>
        <begin position="6"/>
        <end position="29"/>
    </location>
</feature>
<keyword evidence="4" id="KW-1185">Reference proteome</keyword>
<dbReference type="STRING" id="205920.ECH_0105"/>
<dbReference type="KEGG" id="ech:ECH_0105"/>
<keyword evidence="2" id="KW-1133">Transmembrane helix</keyword>
<dbReference type="EMBL" id="CP000236">
    <property type="protein sequence ID" value="ABD45459.1"/>
    <property type="molecule type" value="Genomic_DNA"/>
</dbReference>
<feature type="compositionally biased region" description="Basic and acidic residues" evidence="1">
    <location>
        <begin position="40"/>
        <end position="50"/>
    </location>
</feature>
<sequence length="61" mass="6818">MFELFIVITSIVGGATALFGLMAGSDKVVKKNKRKSRRQGLIEEGHDKLRNQAKNKLKSKM</sequence>
<evidence type="ECO:0000256" key="1">
    <source>
        <dbReference type="SAM" id="MobiDB-lite"/>
    </source>
</evidence>
<accession>Q2GI00</accession>
<feature type="compositionally biased region" description="Basic residues" evidence="1">
    <location>
        <begin position="51"/>
        <end position="61"/>
    </location>
</feature>
<dbReference type="AlphaFoldDB" id="Q2GI00"/>
<proteinExistence type="predicted"/>
<dbReference type="RefSeq" id="WP_011452400.1">
    <property type="nucleotide sequence ID" value="NC_007799.1"/>
</dbReference>
<feature type="region of interest" description="Disordered" evidence="1">
    <location>
        <begin position="30"/>
        <end position="61"/>
    </location>
</feature>
<dbReference type="Proteomes" id="UP000008320">
    <property type="component" value="Chromosome"/>
</dbReference>
<name>Q2GI00_EHRCR</name>
<evidence type="ECO:0000256" key="2">
    <source>
        <dbReference type="SAM" id="Phobius"/>
    </source>
</evidence>